<evidence type="ECO:0000313" key="2">
    <source>
        <dbReference type="Proteomes" id="UP000613512"/>
    </source>
</evidence>
<name>A0A916SBX4_9BACI</name>
<sequence>MMNTKTHIKSITIVLLTTLVISVLFGSIVSNHVFASSKTDEVTYSEQEIFEGIFFGWGEYGEKVNKEGYKYNQDAEQAIKQITSLMEKNHPEYLKELYEAVQDKNPVKIDSFIQDGAKLIQETVKNHSEDLIASGENFTLAGEAQCLYAVIWKWIYLWSSPSSEPKLQVTSDNSDLLREQLVERIISQ</sequence>
<dbReference type="RefSeq" id="WP_188386372.1">
    <property type="nucleotide sequence ID" value="NZ_BMEY01000035.1"/>
</dbReference>
<protein>
    <recommendedName>
        <fullName evidence="3">SdpC family antimicrobial peptide</fullName>
    </recommendedName>
</protein>
<dbReference type="AlphaFoldDB" id="A0A916SBX4"/>
<dbReference type="EMBL" id="BMEY01000035">
    <property type="protein sequence ID" value="GGA92930.1"/>
    <property type="molecule type" value="Genomic_DNA"/>
</dbReference>
<evidence type="ECO:0000313" key="1">
    <source>
        <dbReference type="EMBL" id="GGA92930.1"/>
    </source>
</evidence>
<proteinExistence type="predicted"/>
<keyword evidence="2" id="KW-1185">Reference proteome</keyword>
<reference evidence="1" key="1">
    <citation type="journal article" date="2014" name="Int. J. Syst. Evol. Microbiol.">
        <title>Complete genome sequence of Corynebacterium casei LMG S-19264T (=DSM 44701T), isolated from a smear-ripened cheese.</title>
        <authorList>
            <consortium name="US DOE Joint Genome Institute (JGI-PGF)"/>
            <person name="Walter F."/>
            <person name="Albersmeier A."/>
            <person name="Kalinowski J."/>
            <person name="Ruckert C."/>
        </authorList>
    </citation>
    <scope>NUCLEOTIDE SEQUENCE</scope>
    <source>
        <strain evidence="1">CGMCC 1.12408</strain>
    </source>
</reference>
<dbReference type="Pfam" id="PF26137">
    <property type="entry name" value="Toxin_SdpC"/>
    <property type="match status" value="1"/>
</dbReference>
<dbReference type="InterPro" id="IPR023888">
    <property type="entry name" value="SdpC-like"/>
</dbReference>
<gene>
    <name evidence="1" type="ORF">GCM10008025_39180</name>
</gene>
<dbReference type="Proteomes" id="UP000613512">
    <property type="component" value="Unassembled WGS sequence"/>
</dbReference>
<evidence type="ECO:0008006" key="3">
    <source>
        <dbReference type="Google" id="ProtNLM"/>
    </source>
</evidence>
<reference evidence="1" key="2">
    <citation type="submission" date="2020-09" db="EMBL/GenBank/DDBJ databases">
        <authorList>
            <person name="Sun Q."/>
            <person name="Zhou Y."/>
        </authorList>
    </citation>
    <scope>NUCLEOTIDE SEQUENCE</scope>
    <source>
        <strain evidence="1">CGMCC 1.12408</strain>
    </source>
</reference>
<accession>A0A916SBX4</accession>
<comment type="caution">
    <text evidence="1">The sequence shown here is derived from an EMBL/GenBank/DDBJ whole genome shotgun (WGS) entry which is preliminary data.</text>
</comment>
<organism evidence="1 2">
    <name type="scientific">Ornithinibacillus halotolerans</name>
    <dbReference type="NCBI Taxonomy" id="1274357"/>
    <lineage>
        <taxon>Bacteria</taxon>
        <taxon>Bacillati</taxon>
        <taxon>Bacillota</taxon>
        <taxon>Bacilli</taxon>
        <taxon>Bacillales</taxon>
        <taxon>Bacillaceae</taxon>
        <taxon>Ornithinibacillus</taxon>
    </lineage>
</organism>